<gene>
    <name evidence="1" type="ORF">ACIKP7_20780</name>
</gene>
<keyword evidence="2" id="KW-1185">Reference proteome</keyword>
<evidence type="ECO:0000313" key="1">
    <source>
        <dbReference type="EMBL" id="MFJ1340564.1"/>
    </source>
</evidence>
<sequence>MLGKEKDVAVKQANDELKVVSEKYKNVIYLSRGSLFNVDGNPSDVTAENIPYSLDGGHISVYGSIMSAHAFEGTSSYDDLKRRVSSFD</sequence>
<accession>A0ACC7M231</accession>
<dbReference type="EMBL" id="JBIUGF010000083">
    <property type="protein sequence ID" value="MFJ1340564.1"/>
    <property type="molecule type" value="Genomic_DNA"/>
</dbReference>
<comment type="caution">
    <text evidence="1">The sequence shown here is derived from an EMBL/GenBank/DDBJ whole genome shotgun (WGS) entry which is preliminary data.</text>
</comment>
<protein>
    <submittedName>
        <fullName evidence="1">Uncharacterized protein</fullName>
    </submittedName>
</protein>
<organism evidence="1 2">
    <name type="scientific">Pseudomonas caricapapayae</name>
    <dbReference type="NCBI Taxonomy" id="46678"/>
    <lineage>
        <taxon>Bacteria</taxon>
        <taxon>Pseudomonadati</taxon>
        <taxon>Pseudomonadota</taxon>
        <taxon>Gammaproteobacteria</taxon>
        <taxon>Pseudomonadales</taxon>
        <taxon>Pseudomonadaceae</taxon>
        <taxon>Pseudomonas</taxon>
    </lineage>
</organism>
<dbReference type="Proteomes" id="UP001615411">
    <property type="component" value="Unassembled WGS sequence"/>
</dbReference>
<proteinExistence type="predicted"/>
<name>A0ACC7M231_9PSED</name>
<evidence type="ECO:0000313" key="2">
    <source>
        <dbReference type="Proteomes" id="UP001615411"/>
    </source>
</evidence>
<reference evidence="1" key="1">
    <citation type="submission" date="2024-10" db="EMBL/GenBank/DDBJ databases">
        <title>Aeromonas and Pseudomonas from the Cagarras Archipelago, Rio de Janeiro, Brazil.</title>
        <authorList>
            <person name="Canellas A.L.B."/>
            <person name="Laport M.S."/>
        </authorList>
    </citation>
    <scope>NUCLEOTIDE SEQUENCE</scope>
    <source>
        <strain evidence="1">ACP-7</strain>
    </source>
</reference>